<keyword evidence="2" id="KW-0479">Metal-binding</keyword>
<dbReference type="InterPro" id="IPR012337">
    <property type="entry name" value="RNaseH-like_sf"/>
</dbReference>
<dbReference type="InterPro" id="IPR052035">
    <property type="entry name" value="ZnF_BED_domain_contain"/>
</dbReference>
<keyword evidence="4" id="KW-0862">Zinc</keyword>
<name>A0A8K0KKR9_LADFU</name>
<proteinExistence type="predicted"/>
<accession>A0A8K0KKR9</accession>
<dbReference type="GO" id="GO:0008270">
    <property type="term" value="F:zinc ion binding"/>
    <property type="evidence" value="ECO:0007669"/>
    <property type="project" value="UniProtKB-KW"/>
</dbReference>
<dbReference type="AlphaFoldDB" id="A0A8K0KKR9"/>
<evidence type="ECO:0000313" key="6">
    <source>
        <dbReference type="EMBL" id="KAG8234073.1"/>
    </source>
</evidence>
<reference evidence="6" key="1">
    <citation type="submission" date="2013-04" db="EMBL/GenBank/DDBJ databases">
        <authorList>
            <person name="Qu J."/>
            <person name="Murali S.C."/>
            <person name="Bandaranaike D."/>
            <person name="Bellair M."/>
            <person name="Blankenburg K."/>
            <person name="Chao H."/>
            <person name="Dinh H."/>
            <person name="Doddapaneni H."/>
            <person name="Downs B."/>
            <person name="Dugan-Rocha S."/>
            <person name="Elkadiri S."/>
            <person name="Gnanaolivu R.D."/>
            <person name="Hernandez B."/>
            <person name="Javaid M."/>
            <person name="Jayaseelan J.C."/>
            <person name="Lee S."/>
            <person name="Li M."/>
            <person name="Ming W."/>
            <person name="Munidasa M."/>
            <person name="Muniz J."/>
            <person name="Nguyen L."/>
            <person name="Ongeri F."/>
            <person name="Osuji N."/>
            <person name="Pu L.-L."/>
            <person name="Puazo M."/>
            <person name="Qu C."/>
            <person name="Quiroz J."/>
            <person name="Raj R."/>
            <person name="Weissenberger G."/>
            <person name="Xin Y."/>
            <person name="Zou X."/>
            <person name="Han Y."/>
            <person name="Richards S."/>
            <person name="Worley K."/>
            <person name="Muzny D."/>
            <person name="Gibbs R."/>
        </authorList>
    </citation>
    <scope>NUCLEOTIDE SEQUENCE</scope>
    <source>
        <strain evidence="6">Sampled in the wild</strain>
    </source>
</reference>
<dbReference type="PANTHER" id="PTHR46481">
    <property type="entry name" value="ZINC FINGER BED DOMAIN-CONTAINING PROTEIN 4"/>
    <property type="match status" value="1"/>
</dbReference>
<comment type="caution">
    <text evidence="6">The sequence shown here is derived from an EMBL/GenBank/DDBJ whole genome shotgun (WGS) entry which is preliminary data.</text>
</comment>
<gene>
    <name evidence="6" type="ORF">J437_LFUL013569</name>
</gene>
<dbReference type="Proteomes" id="UP000792457">
    <property type="component" value="Unassembled WGS sequence"/>
</dbReference>
<keyword evidence="5" id="KW-0539">Nucleus</keyword>
<evidence type="ECO:0000256" key="5">
    <source>
        <dbReference type="ARBA" id="ARBA00023242"/>
    </source>
</evidence>
<keyword evidence="7" id="KW-1185">Reference proteome</keyword>
<evidence type="ECO:0000313" key="7">
    <source>
        <dbReference type="Proteomes" id="UP000792457"/>
    </source>
</evidence>
<evidence type="ECO:0000256" key="2">
    <source>
        <dbReference type="ARBA" id="ARBA00022723"/>
    </source>
</evidence>
<evidence type="ECO:0000256" key="3">
    <source>
        <dbReference type="ARBA" id="ARBA00022771"/>
    </source>
</evidence>
<sequence>MKVQELSGAQIKSLNASLVDMIAKDFMHLSVVDNDGFQKFIKELEPRNKLPSRRTLTCRLLPERYEILRERAQELISKAAYVALTADLWTSVALEGYLSATAHFIVQGKLFSVILATRKVDNRHTGEEICRVLSEISSDWAVRDKIVAVVTDNAANMEVAVRRMGVLHLCCIAHTLNLLVQDSLSSPLLSESEDLRRACRLIVGHFK</sequence>
<dbReference type="PANTHER" id="PTHR46481:SF10">
    <property type="entry name" value="ZINC FINGER BED DOMAIN-CONTAINING PROTEIN 39"/>
    <property type="match status" value="1"/>
</dbReference>
<evidence type="ECO:0000256" key="1">
    <source>
        <dbReference type="ARBA" id="ARBA00004123"/>
    </source>
</evidence>
<dbReference type="OrthoDB" id="6597442at2759"/>
<evidence type="ECO:0000256" key="4">
    <source>
        <dbReference type="ARBA" id="ARBA00022833"/>
    </source>
</evidence>
<organism evidence="6 7">
    <name type="scientific">Ladona fulva</name>
    <name type="common">Scarce chaser dragonfly</name>
    <name type="synonym">Libellula fulva</name>
    <dbReference type="NCBI Taxonomy" id="123851"/>
    <lineage>
        <taxon>Eukaryota</taxon>
        <taxon>Metazoa</taxon>
        <taxon>Ecdysozoa</taxon>
        <taxon>Arthropoda</taxon>
        <taxon>Hexapoda</taxon>
        <taxon>Insecta</taxon>
        <taxon>Pterygota</taxon>
        <taxon>Palaeoptera</taxon>
        <taxon>Odonata</taxon>
        <taxon>Epiprocta</taxon>
        <taxon>Anisoptera</taxon>
        <taxon>Libelluloidea</taxon>
        <taxon>Libellulidae</taxon>
        <taxon>Ladona</taxon>
    </lineage>
</organism>
<reference evidence="6" key="2">
    <citation type="submission" date="2017-10" db="EMBL/GenBank/DDBJ databases">
        <title>Ladona fulva Genome sequencing and assembly.</title>
        <authorList>
            <person name="Murali S."/>
            <person name="Richards S."/>
            <person name="Bandaranaike D."/>
            <person name="Bellair M."/>
            <person name="Blankenburg K."/>
            <person name="Chao H."/>
            <person name="Dinh H."/>
            <person name="Doddapaneni H."/>
            <person name="Dugan-Rocha S."/>
            <person name="Elkadiri S."/>
            <person name="Gnanaolivu R."/>
            <person name="Hernandez B."/>
            <person name="Skinner E."/>
            <person name="Javaid M."/>
            <person name="Lee S."/>
            <person name="Li M."/>
            <person name="Ming W."/>
            <person name="Munidasa M."/>
            <person name="Muniz J."/>
            <person name="Nguyen L."/>
            <person name="Hughes D."/>
            <person name="Osuji N."/>
            <person name="Pu L.-L."/>
            <person name="Puazo M."/>
            <person name="Qu C."/>
            <person name="Quiroz J."/>
            <person name="Raj R."/>
            <person name="Weissenberger G."/>
            <person name="Xin Y."/>
            <person name="Zou X."/>
            <person name="Han Y."/>
            <person name="Worley K."/>
            <person name="Muzny D."/>
            <person name="Gibbs R."/>
        </authorList>
    </citation>
    <scope>NUCLEOTIDE SEQUENCE</scope>
    <source>
        <strain evidence="6">Sampled in the wild</strain>
    </source>
</reference>
<comment type="subcellular location">
    <subcellularLocation>
        <location evidence="1">Nucleus</location>
    </subcellularLocation>
</comment>
<protein>
    <submittedName>
        <fullName evidence="6">Uncharacterized protein</fullName>
    </submittedName>
</protein>
<dbReference type="GO" id="GO:0005634">
    <property type="term" value="C:nucleus"/>
    <property type="evidence" value="ECO:0007669"/>
    <property type="project" value="UniProtKB-SubCell"/>
</dbReference>
<dbReference type="SUPFAM" id="SSF140996">
    <property type="entry name" value="Hermes dimerisation domain"/>
    <property type="match status" value="1"/>
</dbReference>
<dbReference type="SUPFAM" id="SSF53098">
    <property type="entry name" value="Ribonuclease H-like"/>
    <property type="match status" value="1"/>
</dbReference>
<dbReference type="EMBL" id="KZ308768">
    <property type="protein sequence ID" value="KAG8234073.1"/>
    <property type="molecule type" value="Genomic_DNA"/>
</dbReference>
<keyword evidence="3" id="KW-0863">Zinc-finger</keyword>